<feature type="chain" id="PRO_5031448826" description="LamG-like jellyroll fold domain-containing protein" evidence="1">
    <location>
        <begin position="20"/>
        <end position="835"/>
    </location>
</feature>
<feature type="signal peptide" evidence="1">
    <location>
        <begin position="1"/>
        <end position="19"/>
    </location>
</feature>
<protein>
    <recommendedName>
        <fullName evidence="3">LamG-like jellyroll fold domain-containing protein</fullName>
    </recommendedName>
</protein>
<evidence type="ECO:0008006" key="3">
    <source>
        <dbReference type="Google" id="ProtNLM"/>
    </source>
</evidence>
<dbReference type="Pfam" id="PF13385">
    <property type="entry name" value="Laminin_G_3"/>
    <property type="match status" value="2"/>
</dbReference>
<evidence type="ECO:0000256" key="1">
    <source>
        <dbReference type="SAM" id="SignalP"/>
    </source>
</evidence>
<evidence type="ECO:0000313" key="2">
    <source>
        <dbReference type="EMBL" id="CAE0259791.1"/>
    </source>
</evidence>
<reference evidence="2" key="1">
    <citation type="submission" date="2021-01" db="EMBL/GenBank/DDBJ databases">
        <authorList>
            <person name="Corre E."/>
            <person name="Pelletier E."/>
            <person name="Niang G."/>
            <person name="Scheremetjew M."/>
            <person name="Finn R."/>
            <person name="Kale V."/>
            <person name="Holt S."/>
            <person name="Cochrane G."/>
            <person name="Meng A."/>
            <person name="Brown T."/>
            <person name="Cohen L."/>
        </authorList>
    </citation>
    <scope>NUCLEOTIDE SEQUENCE</scope>
    <source>
        <strain evidence="2">NIES-2562</strain>
    </source>
</reference>
<dbReference type="EMBL" id="HBIB01033989">
    <property type="protein sequence ID" value="CAE0259791.1"/>
    <property type="molecule type" value="Transcribed_RNA"/>
</dbReference>
<dbReference type="SUPFAM" id="SSF49899">
    <property type="entry name" value="Concanavalin A-like lectins/glucanases"/>
    <property type="match status" value="2"/>
</dbReference>
<dbReference type="Gene3D" id="2.60.120.200">
    <property type="match status" value="2"/>
</dbReference>
<dbReference type="InterPro" id="IPR013320">
    <property type="entry name" value="ConA-like_dom_sf"/>
</dbReference>
<organism evidence="2">
    <name type="scientific">Palpitomonas bilix</name>
    <dbReference type="NCBI Taxonomy" id="652834"/>
    <lineage>
        <taxon>Eukaryota</taxon>
        <taxon>Eukaryota incertae sedis</taxon>
    </lineage>
</organism>
<name>A0A7S3DK73_9EUKA</name>
<keyword evidence="1" id="KW-0732">Signal</keyword>
<sequence>MKFFLFSIVSLALVASVLTDAMSDLESVNTALKGKLDQFAIDKQTLEQDVAGKKTVVEAAQATHDEKQATFLVLQKAYWDAYDIRQKALSNVTAKSDVRDQKQQALDDAVAQKTNCNETMVGGECPVCLDTAYSCSGEVSGTSYTRICDCDGYRSLLRHKYGDELSHTEAVLLQLKDETANPIDEYEQRAQAEAGLLQLKAELEAKLLDIDLQEDVHEAYIADLTAELAVALDEYNQAVAWEIVKQTEETNANAAMVNAQSELDAAGTALNSEMQQLKLMQKDYKEAQTGYTDALTSYRDELKELTSILDTHQISAKTGLYFDKCGSVEIPTVNLRKSFTIEFWAYFDSSSNNRGMLPAIAQARVPGSDDTKYVFQIKLRGGPREKEASGATNFDYYFWDARMGSPDSPGYAVRMWGNHFVPTGWSHVAFVVDSTEDPSSTKGTLYVNGEEEYVKYFFGSRWSSMEPITLMKYVDEKGTHCSHGMIDELRFWSVARTQTEIKANMRGLVDGRTEPLRSYYRFDENSAQPDYREGVVLDQTPNRLDGTIIKPSGHDDAVKYLASSAFEIEAGTFREGTYALYLDSTTSSPNYVALPAQDFTGAFTLEAYINFRASKDDKNRLPKIALPVSDGTRREEFVFTLELVEESLNAFKYVFKMGNCKSADDVDCSYALELSSPVVNVNGWRHVAVTVSRNGVARLLIDGLCDDGTACHHELTEEESASRLTSTHSIDIGRIVDDNGFHGSQAVFDEVRIWKVGRTVDQILAFKSRTLPKSTLSAARADRDITAYYRFDEAAGLEQVYDSVIRNSGDYQDVEQMGRLVGPRVRLTDQAFKAV</sequence>
<gene>
    <name evidence="2" type="ORF">PBIL07802_LOCUS22067</name>
</gene>
<proteinExistence type="predicted"/>
<accession>A0A7S3DK73</accession>
<dbReference type="AlphaFoldDB" id="A0A7S3DK73"/>